<comment type="subcellular location">
    <subcellularLocation>
        <location evidence="1">Membrane</location>
        <topology evidence="1">Multi-pass membrane protein</topology>
    </subcellularLocation>
</comment>
<keyword evidence="5" id="KW-1278">Translocase</keyword>
<name>A0A6H2U263_9BIVA</name>
<feature type="transmembrane region" description="Helical" evidence="10">
    <location>
        <begin position="28"/>
        <end position="48"/>
    </location>
</feature>
<keyword evidence="8 10" id="KW-0472">Membrane</keyword>
<evidence type="ECO:0000256" key="3">
    <source>
        <dbReference type="ARBA" id="ARBA00016612"/>
    </source>
</evidence>
<feature type="transmembrane region" description="Helical" evidence="10">
    <location>
        <begin position="55"/>
        <end position="75"/>
    </location>
</feature>
<evidence type="ECO:0000256" key="1">
    <source>
        <dbReference type="ARBA" id="ARBA00004141"/>
    </source>
</evidence>
<protein>
    <recommendedName>
        <fullName evidence="3">NADH-ubiquinone oxidoreductase chain 4L</fullName>
    </recommendedName>
    <alternativeName>
        <fullName evidence="9">NADH dehydrogenase subunit 4L</fullName>
    </alternativeName>
</protein>
<evidence type="ECO:0000313" key="11">
    <source>
        <dbReference type="EMBL" id="QID02658.1"/>
    </source>
</evidence>
<evidence type="ECO:0000256" key="6">
    <source>
        <dbReference type="ARBA" id="ARBA00022989"/>
    </source>
</evidence>
<evidence type="ECO:0000256" key="5">
    <source>
        <dbReference type="ARBA" id="ARBA00022967"/>
    </source>
</evidence>
<keyword evidence="6 10" id="KW-1133">Transmembrane helix</keyword>
<dbReference type="Pfam" id="PF00420">
    <property type="entry name" value="Oxidored_q2"/>
    <property type="match status" value="1"/>
</dbReference>
<sequence length="94" mass="9981">MLSLYSLSIFLFLGGIFSQRHHFLMCLLSLELCMMSVYVCCLSSLGLSIPTSPNLALVVLSLTVAEAMMGLGLLVCRSRSVGGDSLGSLFSLGS</sequence>
<evidence type="ECO:0000256" key="8">
    <source>
        <dbReference type="ARBA" id="ARBA00023136"/>
    </source>
</evidence>
<dbReference type="AlphaFoldDB" id="A0A6H2U263"/>
<gene>
    <name evidence="11" type="primary">ND4L</name>
</gene>
<geneLocation type="mitochondrion" evidence="11"/>
<proteinExistence type="inferred from homology"/>
<keyword evidence="4 10" id="KW-0812">Transmembrane</keyword>
<accession>A0A6H2U263</accession>
<dbReference type="InterPro" id="IPR039428">
    <property type="entry name" value="NUOK/Mnh_C1-like"/>
</dbReference>
<keyword evidence="7" id="KW-0520">NAD</keyword>
<evidence type="ECO:0000256" key="2">
    <source>
        <dbReference type="ARBA" id="ARBA00010519"/>
    </source>
</evidence>
<dbReference type="Gene3D" id="1.10.287.3510">
    <property type="match status" value="1"/>
</dbReference>
<organism evidence="11">
    <name type="scientific">Scrobicularia plana</name>
    <dbReference type="NCBI Taxonomy" id="665965"/>
    <lineage>
        <taxon>Eukaryota</taxon>
        <taxon>Metazoa</taxon>
        <taxon>Spiralia</taxon>
        <taxon>Lophotrochozoa</taxon>
        <taxon>Mollusca</taxon>
        <taxon>Bivalvia</taxon>
        <taxon>Autobranchia</taxon>
        <taxon>Heteroconchia</taxon>
        <taxon>Euheterodonta</taxon>
        <taxon>Imparidentia</taxon>
        <taxon>Neoheterodontei</taxon>
        <taxon>Cardiida</taxon>
        <taxon>Tellinoidea</taxon>
        <taxon>Scrobiculariidae</taxon>
        <taxon>Scrobicularia</taxon>
    </lineage>
</organism>
<evidence type="ECO:0000256" key="7">
    <source>
        <dbReference type="ARBA" id="ARBA00023027"/>
    </source>
</evidence>
<comment type="similarity">
    <text evidence="2">Belongs to the complex I subunit 4L family.</text>
</comment>
<evidence type="ECO:0000256" key="9">
    <source>
        <dbReference type="ARBA" id="ARBA00031586"/>
    </source>
</evidence>
<evidence type="ECO:0000256" key="10">
    <source>
        <dbReference type="SAM" id="Phobius"/>
    </source>
</evidence>
<evidence type="ECO:0000256" key="4">
    <source>
        <dbReference type="ARBA" id="ARBA00022692"/>
    </source>
</evidence>
<dbReference type="EMBL" id="MN528027">
    <property type="protein sequence ID" value="QID02658.1"/>
    <property type="molecule type" value="Genomic_DNA"/>
</dbReference>
<dbReference type="GO" id="GO:0016020">
    <property type="term" value="C:membrane"/>
    <property type="evidence" value="ECO:0007669"/>
    <property type="project" value="UniProtKB-SubCell"/>
</dbReference>
<keyword evidence="11" id="KW-0496">Mitochondrion</keyword>
<reference evidence="11" key="1">
    <citation type="submission" date="2019-09" db="EMBL/GenBank/DDBJ databases">
        <title>Unorthodox features in two venerid bivalves with doubly uniparental inheritance of mitochondria.</title>
        <authorList>
            <person name="Capt C."/>
            <person name="Bouvet K."/>
            <person name="Guerra D."/>
            <person name="Robicheau B.M."/>
            <person name="Stewart D.T."/>
            <person name="Pante E."/>
            <person name="Breton S."/>
        </authorList>
    </citation>
    <scope>NUCLEOTIDE SEQUENCE</scope>
</reference>